<reference evidence="1" key="1">
    <citation type="submission" date="2020-04" db="EMBL/GenBank/DDBJ databases">
        <authorList>
            <person name="Chiriac C."/>
            <person name="Salcher M."/>
            <person name="Ghai R."/>
            <person name="Kavagutti S V."/>
        </authorList>
    </citation>
    <scope>NUCLEOTIDE SEQUENCE</scope>
</reference>
<dbReference type="InterPro" id="IPR029052">
    <property type="entry name" value="Metallo-depent_PP-like"/>
</dbReference>
<sequence length="406" mass="46997">MKQSKWLKYVEPNKSLYKKLKENKTHFAHAIIDAYPELKKSDFGGLHWFLKQYFNGNGFEIAEPIKKEINIEDAIQEDRKYRALNSKLQDITKKNIYLLEKLTEQEKLYDDLLSIKEPIEVFEIAIAKESKINRAIPIISLSDWHLEENVYAGQVSGFNEYNLKVAERRAFTIFQNILKCIKKESKDVQIDDCIIWLGGDFISGYIHDELIESNNLSPIEATRFAKRLLISGIEFLLKHSKLNFILPCSVGNHGRTTKKMMASTGYKNNYEFGMYCDLQDYFKREKRIKFHIPISDDCYIEAFGKTLRFFHGDALKYGGGIGGLSIPLIKYLHRKDEQRKADFNFLGHFHQLLYPTHASCVNGSLIGLSAYGYKIGFKPERPAQAFTLLDEKRGFTIKIPIFGDEK</sequence>
<name>A0A6J5N2S3_9CAUD</name>
<dbReference type="SUPFAM" id="SSF56300">
    <property type="entry name" value="Metallo-dependent phosphatases"/>
    <property type="match status" value="1"/>
</dbReference>
<organism evidence="1">
    <name type="scientific">uncultured Caudovirales phage</name>
    <dbReference type="NCBI Taxonomy" id="2100421"/>
    <lineage>
        <taxon>Viruses</taxon>
        <taxon>Duplodnaviria</taxon>
        <taxon>Heunggongvirae</taxon>
        <taxon>Uroviricota</taxon>
        <taxon>Caudoviricetes</taxon>
        <taxon>Peduoviridae</taxon>
        <taxon>Maltschvirus</taxon>
        <taxon>Maltschvirus maltsch</taxon>
    </lineage>
</organism>
<gene>
    <name evidence="1" type="ORF">UFOVP595_21</name>
</gene>
<protein>
    <submittedName>
        <fullName evidence="1">Uncharacterized protein</fullName>
    </submittedName>
</protein>
<evidence type="ECO:0000313" key="1">
    <source>
        <dbReference type="EMBL" id="CAB4151590.1"/>
    </source>
</evidence>
<accession>A0A6J5N2S3</accession>
<proteinExistence type="predicted"/>
<dbReference type="EMBL" id="LR796568">
    <property type="protein sequence ID" value="CAB4151590.1"/>
    <property type="molecule type" value="Genomic_DNA"/>
</dbReference>